<evidence type="ECO:0000313" key="2">
    <source>
        <dbReference type="Proteomes" id="UP000076088"/>
    </source>
</evidence>
<evidence type="ECO:0000313" key="1">
    <source>
        <dbReference type="EMBL" id="AMU90923.1"/>
    </source>
</evidence>
<dbReference type="EMBL" id="CP013344">
    <property type="protein sequence ID" value="AMU90923.1"/>
    <property type="molecule type" value="Genomic_DNA"/>
</dbReference>
<dbReference type="KEGG" id="smaz:LH19_17465"/>
<reference evidence="1 2" key="2">
    <citation type="journal article" date="2016" name="Genome Announc.">
        <title>Complete Genome Sequence of Sphingopyxis macrogoltabida Strain 203N (NBRC 111659), a Polyethylene Glycol Degrader.</title>
        <authorList>
            <person name="Ohtsubo Y."/>
            <person name="Nonoyama S."/>
            <person name="Nagata Y."/>
            <person name="Numata M."/>
            <person name="Tsuchikane K."/>
            <person name="Hosoyama A."/>
            <person name="Yamazoe A."/>
            <person name="Tsuda M."/>
            <person name="Fujita N."/>
            <person name="Kawai F."/>
        </authorList>
    </citation>
    <scope>NUCLEOTIDE SEQUENCE [LARGE SCALE GENOMIC DNA]</scope>
    <source>
        <strain evidence="1 2">203N</strain>
    </source>
</reference>
<reference evidence="2" key="1">
    <citation type="submission" date="2015-11" db="EMBL/GenBank/DDBJ databases">
        <title>Complete genome sequence of a polyethylene-glycol degrader Sphingopyxis macrogoltabida 203N (NBRC 111659).</title>
        <authorList>
            <person name="Yoshiyuki O."/>
            <person name="Shouta N."/>
            <person name="Nagata Y."/>
            <person name="Numata M."/>
            <person name="Tsuchikane K."/>
            <person name="Hosoyama A."/>
            <person name="Yamazoe A."/>
            <person name="Tsuda M."/>
            <person name="Fujita N."/>
            <person name="Kawai F."/>
        </authorList>
    </citation>
    <scope>NUCLEOTIDE SEQUENCE [LARGE SCALE GENOMIC DNA]</scope>
    <source>
        <strain evidence="2">203N</strain>
    </source>
</reference>
<proteinExistence type="predicted"/>
<gene>
    <name evidence="1" type="ORF">ATM17_18035</name>
</gene>
<dbReference type="AlphaFoldDB" id="A0AAC9FFY7"/>
<dbReference type="Proteomes" id="UP000076088">
    <property type="component" value="Chromosome"/>
</dbReference>
<keyword evidence="2" id="KW-1185">Reference proteome</keyword>
<name>A0AAC9FFY7_SPHMC</name>
<accession>A0AAC9FFY7</accession>
<organism evidence="1 2">
    <name type="scientific">Sphingopyxis macrogoltabida</name>
    <name type="common">Sphingomonas macrogoltabidus</name>
    <dbReference type="NCBI Taxonomy" id="33050"/>
    <lineage>
        <taxon>Bacteria</taxon>
        <taxon>Pseudomonadati</taxon>
        <taxon>Pseudomonadota</taxon>
        <taxon>Alphaproteobacteria</taxon>
        <taxon>Sphingomonadales</taxon>
        <taxon>Sphingomonadaceae</taxon>
        <taxon>Sphingopyxis</taxon>
    </lineage>
</organism>
<protein>
    <submittedName>
        <fullName evidence="1">Uncharacterized protein</fullName>
    </submittedName>
</protein>
<sequence length="114" mass="12364">MSRMLIVAAAAGAMQCLGGCDAAMDRIAQDRAIEHAKGQVAGALGGGEPRFRNVFQSPANFTCGNVARYQSIKFQRFFASGIDEPFLEEDFGKDKMDMMWDAACVRPPSGKPQE</sequence>